<dbReference type="EMBL" id="MU575040">
    <property type="protein sequence ID" value="KAI5609794.1"/>
    <property type="molecule type" value="Genomic_DNA"/>
</dbReference>
<feature type="compositionally biased region" description="Polar residues" evidence="2">
    <location>
        <begin position="166"/>
        <end position="193"/>
    </location>
</feature>
<feature type="compositionally biased region" description="Polar residues" evidence="2">
    <location>
        <begin position="150"/>
        <end position="159"/>
    </location>
</feature>
<dbReference type="InterPro" id="IPR000580">
    <property type="entry name" value="TSC22/Bun"/>
</dbReference>
<dbReference type="Gene3D" id="1.20.5.490">
    <property type="entry name" value="Single helix bin"/>
    <property type="match status" value="1"/>
</dbReference>
<accession>A0AAD5FBT4</accession>
<organism evidence="3 4">
    <name type="scientific">Silurus asotus</name>
    <name type="common">Amur catfish</name>
    <name type="synonym">Parasilurus asotus</name>
    <dbReference type="NCBI Taxonomy" id="30991"/>
    <lineage>
        <taxon>Eukaryota</taxon>
        <taxon>Metazoa</taxon>
        <taxon>Chordata</taxon>
        <taxon>Craniata</taxon>
        <taxon>Vertebrata</taxon>
        <taxon>Euteleostomi</taxon>
        <taxon>Actinopterygii</taxon>
        <taxon>Neopterygii</taxon>
        <taxon>Teleostei</taxon>
        <taxon>Ostariophysi</taxon>
        <taxon>Siluriformes</taxon>
        <taxon>Siluridae</taxon>
        <taxon>Silurus</taxon>
    </lineage>
</organism>
<proteinExistence type="predicted"/>
<evidence type="ECO:0000313" key="4">
    <source>
        <dbReference type="Proteomes" id="UP001205998"/>
    </source>
</evidence>
<gene>
    <name evidence="3" type="ORF">C0J50_5774</name>
</gene>
<name>A0AAD5FBT4_SILAS</name>
<evidence type="ECO:0000256" key="1">
    <source>
        <dbReference type="SAM" id="Coils"/>
    </source>
</evidence>
<comment type="caution">
    <text evidence="3">The sequence shown here is derived from an EMBL/GenBank/DDBJ whole genome shotgun (WGS) entry which is preliminary data.</text>
</comment>
<sequence>MGVEFGFYKPSQAQVPLNTSLSYTEHNQGVNMCLRMNSCPAYSPTESGSEQIYKRSRSCSSSIDIDSRIARAMDLVKTHMLSAVREEVESLKETIKNLTERNLKLERDNYLLKSLFKYQTALALGQIINHQTVLTSGQICGQFTNHQPSLGSGQFTNHQPALGSGQIPSHQPTLGSGQIPNNQPALGSGQIPNHQPALGHISNHDPALTSGQMDKHYLPLTSVQTPSNQTALRSNPQRSENVICKSLDYQNNGCFSVNTQLYLNATYKKDVRCV</sequence>
<protein>
    <submittedName>
        <fullName evidence="3">TSC22 domain family protein 1 isoform 2</fullName>
    </submittedName>
</protein>
<dbReference type="CDD" id="cd21936">
    <property type="entry name" value="ZIP_TSC22D"/>
    <property type="match status" value="1"/>
</dbReference>
<keyword evidence="1" id="KW-0175">Coiled coil</keyword>
<evidence type="ECO:0000256" key="2">
    <source>
        <dbReference type="SAM" id="MobiDB-lite"/>
    </source>
</evidence>
<evidence type="ECO:0000313" key="3">
    <source>
        <dbReference type="EMBL" id="KAI5609794.1"/>
    </source>
</evidence>
<dbReference type="SUPFAM" id="SSF58026">
    <property type="entry name" value="Delta-sleep-inducing peptide immunoreactive peptide"/>
    <property type="match status" value="1"/>
</dbReference>
<reference evidence="3" key="1">
    <citation type="submission" date="2018-07" db="EMBL/GenBank/DDBJ databases">
        <title>Comparative genomics of catfishes provides insights into carnivory and benthic adaptation.</title>
        <authorList>
            <person name="Zhang Y."/>
            <person name="Wang D."/>
            <person name="Peng Z."/>
            <person name="Zheng S."/>
            <person name="Shao F."/>
            <person name="Tao W."/>
        </authorList>
    </citation>
    <scope>NUCLEOTIDE SEQUENCE</scope>
    <source>
        <strain evidence="3">Chongqing</strain>
    </source>
</reference>
<dbReference type="Proteomes" id="UP001205998">
    <property type="component" value="Unassembled WGS sequence"/>
</dbReference>
<dbReference type="PANTHER" id="PTHR46894:SF2">
    <property type="entry name" value="TSC22 DOMAIN FAMILY MEMBER 4"/>
    <property type="match status" value="1"/>
</dbReference>
<feature type="region of interest" description="Disordered" evidence="2">
    <location>
        <begin position="150"/>
        <end position="212"/>
    </location>
</feature>
<keyword evidence="4" id="KW-1185">Reference proteome</keyword>
<dbReference type="AlphaFoldDB" id="A0AAD5FBT4"/>
<dbReference type="PANTHER" id="PTHR46894">
    <property type="entry name" value="TSC22 DOMAIN FAMILY PROTEIN 2"/>
    <property type="match status" value="1"/>
</dbReference>
<dbReference type="Pfam" id="PF01166">
    <property type="entry name" value="TSC22"/>
    <property type="match status" value="1"/>
</dbReference>
<dbReference type="GO" id="GO:0006357">
    <property type="term" value="P:regulation of transcription by RNA polymerase II"/>
    <property type="evidence" value="ECO:0007669"/>
    <property type="project" value="InterPro"/>
</dbReference>
<dbReference type="InterPro" id="IPR053049">
    <property type="entry name" value="TSC22_domain_protein_2"/>
</dbReference>
<feature type="coiled-coil region" evidence="1">
    <location>
        <begin position="81"/>
        <end position="108"/>
    </location>
</feature>